<dbReference type="Gene3D" id="3.30.465.10">
    <property type="match status" value="1"/>
</dbReference>
<evidence type="ECO:0000256" key="5">
    <source>
        <dbReference type="ARBA" id="ARBA00022505"/>
    </source>
</evidence>
<dbReference type="GO" id="GO:0051537">
    <property type="term" value="F:2 iron, 2 sulfur cluster binding"/>
    <property type="evidence" value="ECO:0007669"/>
    <property type="project" value="UniProtKB-KW"/>
</dbReference>
<dbReference type="InterPro" id="IPR002346">
    <property type="entry name" value="Mopterin_DH_FAD-bd"/>
</dbReference>
<dbReference type="InterPro" id="IPR006058">
    <property type="entry name" value="2Fe2S_fd_BS"/>
</dbReference>
<dbReference type="SUPFAM" id="SSF47741">
    <property type="entry name" value="CO dehydrogenase ISP C-domain like"/>
    <property type="match status" value="1"/>
</dbReference>
<feature type="binding site" evidence="19">
    <location>
        <begin position="343"/>
        <end position="350"/>
    </location>
    <ligand>
        <name>FAD</name>
        <dbReference type="ChEBI" id="CHEBI:57692"/>
    </ligand>
</feature>
<dbReference type="SMART" id="SM01008">
    <property type="entry name" value="Ald_Xan_dh_C"/>
    <property type="match status" value="1"/>
</dbReference>
<dbReference type="EMBL" id="JANBTX010000068">
    <property type="protein sequence ID" value="KAJ2687592.1"/>
    <property type="molecule type" value="Genomic_DNA"/>
</dbReference>
<dbReference type="InterPro" id="IPR008274">
    <property type="entry name" value="AldOxase/xan_DH_MoCoBD1"/>
</dbReference>
<organism evidence="23 24">
    <name type="scientific">Coemansia spiralis</name>
    <dbReference type="NCBI Taxonomy" id="417178"/>
    <lineage>
        <taxon>Eukaryota</taxon>
        <taxon>Fungi</taxon>
        <taxon>Fungi incertae sedis</taxon>
        <taxon>Zoopagomycota</taxon>
        <taxon>Kickxellomycotina</taxon>
        <taxon>Kickxellomycetes</taxon>
        <taxon>Kickxellales</taxon>
        <taxon>Kickxellaceae</taxon>
        <taxon>Coemansia</taxon>
    </lineage>
</organism>
<dbReference type="Gene3D" id="3.30.390.50">
    <property type="entry name" value="CO dehydrogenase flavoprotein, C-terminal domain"/>
    <property type="match status" value="1"/>
</dbReference>
<dbReference type="SUPFAM" id="SSF56176">
    <property type="entry name" value="FAD-binding/transporter-associated domain-like"/>
    <property type="match status" value="1"/>
</dbReference>
<comment type="cofactor">
    <cofactor evidence="15">
        <name>[2Fe-2S] cluster</name>
        <dbReference type="ChEBI" id="CHEBI:190135"/>
    </cofactor>
</comment>
<evidence type="ECO:0000256" key="13">
    <source>
        <dbReference type="ARBA" id="ARBA00023027"/>
    </source>
</evidence>
<dbReference type="FunFam" id="3.30.465.10:FF:000004">
    <property type="entry name" value="Xanthine dehydrogenase/oxidase"/>
    <property type="match status" value="1"/>
</dbReference>
<dbReference type="InterPro" id="IPR005107">
    <property type="entry name" value="CO_DH_flav_C"/>
</dbReference>
<comment type="cofactor">
    <cofactor evidence="20">
        <name>[2Fe-2S] cluster</name>
        <dbReference type="ChEBI" id="CHEBI:190135"/>
    </cofactor>
    <text evidence="20">Binds 2 [2Fe-2S] clusters.</text>
</comment>
<sequence length="1410" mass="153118">MTMSSFTAPAASRGSSILFYLNGQRVVVDHPDLDMTLLQYLRSTGLTGTKLGCGEGGCGACTVMVSRYDTDESRIIHASIIACLCPLVTIDGKHVITVEGLGTSAKPHPVQERIALLHGSQCGFCTPGFVMSLYTLLRNNPSPTEHEIEECFDGNLCRCTGYRPILDAAKTFADIAWRQGTVAADGSIYVSEPKAKGGCGIDGCCRLQTSPEAVVADGGSAIVHDPTKAPTSIANGDCDKGSGCCKVQKRHDSGLAECKVVNQAEADKAAVIARFQRYDPTQELIFPPFLIRYAKRTTSDSEPQLRPLDITSTDAQSWCQRYIRPLTLSELLAALEKHPDAKLVAGNSRLGMQIKLKRSKFPTQIYVNDIPELRQISETSDGVTFGANITLARFERVLDAFAAKHGAQRTQSLAALRENLRYIANSQIRNVATIAGNIVTASPISDLNPVFLAAGATLTLASTSGERRVPISEFILGYQRTAMRPDEVLVSVSVPFNNEGEVVRAFKQAKRKINDIAIVTCGLRVQVDESQCVVDAAFAYGGVAPTTVLAHAAARAAIGSTWGDRATLDCVLGACQQELQLDYAVPGGMAEYRMALTTSFLFKFWAISCDTLGATCAESMLAHELGDGDEHVVSKARQEYAPVEDRVIVGKGVAHLAALKQVTGEARYVDDMPELAGELHVGLVLSTRVHARILGIDAEKALALPGVVRVLTARDVPGENHWNLFKDEEILPSDTTHYHGQPLALVLATTRKIAQEAARLIFVDYEDLPAVLSIRDAISQSSFFDETRQHINGDVDAALAAADFVLEGESYCGVQEHFYMETMCAVAVPKGEDGELEVIASAQNLTETQMTVAQVLGVPASRVICRVKRLGGGFGGKDPRSVPISAFAALGAHHTGRSVRISLDRDEDMQTSGQRHPFLGKWTVGVTKEGRILGLRARIYSNGGFSRDMSIAVLERAITHFDNCYHMCATDFLGRVCRTNTQSKTAFRGFGSCQGMFLSESMLCEVADHLGLSVEGVREINMYQPGDLTPFNQELVGWNVPRMWTQLRAKAKYDERRQAVDEFNRQSIHRKRGLAMLPTKFGISFEIDFLNQGMALVHVYMDGSVLVAHGGTEMGQGLHTKMAMVAAETLELPLESIFISETATNTTANTSPTGASVSSDLNGYAVYNACKELADRLRPYRQRMAGELFAKIAMAAYLDRCNLTATGHYCTPDVGFDWDKNEGLLSFYHTQGVAIAEVELDTLTGSHSTLRVDIIMDIGRSLNKALDIGQIEGAFAQGQGWTTSEEFLHSSSTGQTFTTGPSSYKIPSAMDIPRDFRVELLEDADTSALKTIFSSKGVGEPPLFLGASVFFALRDAVLAKRRQLGVTAPLHMESPATPEALRMACEDQLALMVRIPQDLREGKVPSVIRI</sequence>
<evidence type="ECO:0000256" key="6">
    <source>
        <dbReference type="ARBA" id="ARBA00022630"/>
    </source>
</evidence>
<keyword evidence="7 20" id="KW-0001">2Fe-2S</keyword>
<dbReference type="Proteomes" id="UP001151516">
    <property type="component" value="Unassembled WGS sequence"/>
</dbReference>
<feature type="active site" description="Proton acceptor" evidence="18">
    <location>
        <position position="1340"/>
    </location>
</feature>
<dbReference type="Pfam" id="PF01799">
    <property type="entry name" value="Fer2_2"/>
    <property type="match status" value="1"/>
</dbReference>
<evidence type="ECO:0000256" key="11">
    <source>
        <dbReference type="ARBA" id="ARBA00023004"/>
    </source>
</evidence>
<feature type="domain" description="FAD-binding PCMH-type" evidence="22">
    <location>
        <begin position="315"/>
        <end position="499"/>
    </location>
</feature>
<dbReference type="PROSITE" id="PS51387">
    <property type="entry name" value="FAD_PCMH"/>
    <property type="match status" value="1"/>
</dbReference>
<dbReference type="FunFam" id="3.30.365.10:FF:000003">
    <property type="entry name" value="Aldehyde oxidase 1"/>
    <property type="match status" value="1"/>
</dbReference>
<dbReference type="InterPro" id="IPR001041">
    <property type="entry name" value="2Fe-2S_ferredoxin-type"/>
</dbReference>
<comment type="similarity">
    <text evidence="3">Belongs to the xanthine dehydrogenase family.</text>
</comment>
<dbReference type="InterPro" id="IPR016167">
    <property type="entry name" value="FAD-bd_PCMH_sub1"/>
</dbReference>
<feature type="binding site" evidence="19">
    <location>
        <position position="956"/>
    </location>
    <ligand>
        <name>substrate</name>
    </ligand>
</feature>
<gene>
    <name evidence="23" type="ORF">IWW39_002830</name>
</gene>
<dbReference type="InterPro" id="IPR002888">
    <property type="entry name" value="2Fe-2S-bd"/>
</dbReference>
<dbReference type="GO" id="GO:0005777">
    <property type="term" value="C:peroxisome"/>
    <property type="evidence" value="ECO:0007669"/>
    <property type="project" value="UniProtKB-SubCell"/>
</dbReference>
<keyword evidence="8 20" id="KW-0479">Metal-binding</keyword>
<dbReference type="InterPro" id="IPR036010">
    <property type="entry name" value="2Fe-2S_ferredoxin-like_sf"/>
</dbReference>
<dbReference type="SUPFAM" id="SSF56003">
    <property type="entry name" value="Molybdenum cofactor-binding domain"/>
    <property type="match status" value="1"/>
</dbReference>
<dbReference type="InterPro" id="IPR036318">
    <property type="entry name" value="FAD-bd_PCMH-like_sf"/>
</dbReference>
<feature type="binding site" evidence="19">
    <location>
        <position position="446"/>
    </location>
    <ligand>
        <name>FAD</name>
        <dbReference type="ChEBI" id="CHEBI:57692"/>
    </ligand>
</feature>
<dbReference type="FunFam" id="3.30.365.10:FF:000004">
    <property type="entry name" value="Xanthine dehydrogenase oxidase"/>
    <property type="match status" value="1"/>
</dbReference>
<dbReference type="InterPro" id="IPR012675">
    <property type="entry name" value="Beta-grasp_dom_sf"/>
</dbReference>
<evidence type="ECO:0000256" key="9">
    <source>
        <dbReference type="ARBA" id="ARBA00022827"/>
    </source>
</evidence>
<dbReference type="InterPro" id="IPR046867">
    <property type="entry name" value="AldOxase/xan_DH_MoCoBD2"/>
</dbReference>
<dbReference type="PROSITE" id="PS51085">
    <property type="entry name" value="2FE2S_FER_2"/>
    <property type="match status" value="1"/>
</dbReference>
<keyword evidence="9 19" id="KW-0274">FAD</keyword>
<protein>
    <recommendedName>
        <fullName evidence="4">xanthine dehydrogenase</fullName>
        <ecNumber evidence="4">1.17.1.4</ecNumber>
    </recommendedName>
</protein>
<feature type="binding site" evidence="20">
    <location>
        <position position="83"/>
    </location>
    <ligand>
        <name>[2Fe-2S] cluster</name>
        <dbReference type="ChEBI" id="CHEBI:190135"/>
        <label>1</label>
    </ligand>
</feature>
<proteinExistence type="inferred from homology"/>
<feature type="binding site" evidence="20">
    <location>
        <position position="1155"/>
    </location>
    <ligand>
        <name>Mo-molybdopterin</name>
        <dbReference type="ChEBI" id="CHEBI:71302"/>
    </ligand>
    <ligandPart>
        <name>Mo</name>
        <dbReference type="ChEBI" id="CHEBI:28685"/>
    </ligandPart>
</feature>
<dbReference type="Gene3D" id="1.10.150.120">
    <property type="entry name" value="[2Fe-2S]-binding domain"/>
    <property type="match status" value="1"/>
</dbReference>
<keyword evidence="11 20" id="KW-0408">Iron</keyword>
<evidence type="ECO:0000256" key="14">
    <source>
        <dbReference type="ARBA" id="ARBA00023140"/>
    </source>
</evidence>
<keyword evidence="14" id="KW-0576">Peroxisome</keyword>
<dbReference type="Gene3D" id="3.90.1170.50">
    <property type="entry name" value="Aldehyde oxidase/xanthine dehydrogenase, a/b hammerhead"/>
    <property type="match status" value="1"/>
</dbReference>
<keyword evidence="12 20" id="KW-0411">Iron-sulfur</keyword>
<evidence type="ECO:0000256" key="15">
    <source>
        <dbReference type="ARBA" id="ARBA00034078"/>
    </source>
</evidence>
<feature type="binding site" evidence="20">
    <location>
        <position position="874"/>
    </location>
    <ligand>
        <name>Mo-molybdopterin</name>
        <dbReference type="ChEBI" id="CHEBI:71302"/>
    </ligand>
    <ligandPart>
        <name>Mo</name>
        <dbReference type="ChEBI" id="CHEBI:28685"/>
    </ligandPart>
</feature>
<dbReference type="Gene3D" id="3.30.43.10">
    <property type="entry name" value="Uridine Diphospho-n-acetylenolpyruvylglucosamine Reductase, domain 2"/>
    <property type="match status" value="1"/>
</dbReference>
<feature type="binding site" evidence="19">
    <location>
        <position position="489"/>
    </location>
    <ligand>
        <name>FAD</name>
        <dbReference type="ChEBI" id="CHEBI:57692"/>
    </ligand>
</feature>
<evidence type="ECO:0000256" key="16">
    <source>
        <dbReference type="ARBA" id="ARBA00049017"/>
    </source>
</evidence>
<feature type="binding site" evidence="19">
    <location>
        <position position="507"/>
    </location>
    <ligand>
        <name>FAD</name>
        <dbReference type="ChEBI" id="CHEBI:57692"/>
    </ligand>
</feature>
<dbReference type="Gene3D" id="3.30.365.10">
    <property type="entry name" value="Aldehyde oxidase/xanthine dehydrogenase, molybdopterin binding domain"/>
    <property type="match status" value="4"/>
</dbReference>
<feature type="binding site" evidence="20">
    <location>
        <position position="53"/>
    </location>
    <ligand>
        <name>[2Fe-2S] cluster</name>
        <dbReference type="ChEBI" id="CHEBI:190135"/>
        <label>1</label>
    </ligand>
</feature>
<evidence type="ECO:0000256" key="1">
    <source>
        <dbReference type="ARBA" id="ARBA00001974"/>
    </source>
</evidence>
<evidence type="ECO:0000256" key="20">
    <source>
        <dbReference type="PIRSR" id="PIRSR000127-3"/>
    </source>
</evidence>
<dbReference type="GO" id="GO:0004854">
    <property type="term" value="F:xanthine dehydrogenase activity"/>
    <property type="evidence" value="ECO:0007669"/>
    <property type="project" value="UniProtKB-EC"/>
</dbReference>
<dbReference type="OrthoDB" id="8300278at2759"/>
<keyword evidence="5 20" id="KW-0500">Molybdenum</keyword>
<comment type="caution">
    <text evidence="23">The sequence shown here is derived from an EMBL/GenBank/DDBJ whole genome shotgun (WGS) entry which is preliminary data.</text>
</comment>
<evidence type="ECO:0000256" key="2">
    <source>
        <dbReference type="ARBA" id="ARBA00004275"/>
    </source>
</evidence>
<dbReference type="NCBIfam" id="TIGR02963">
    <property type="entry name" value="xanthine_xdhA"/>
    <property type="match status" value="1"/>
</dbReference>
<dbReference type="EC" id="1.17.1.4" evidence="4"/>
<dbReference type="Pfam" id="PF00111">
    <property type="entry name" value="Fer2"/>
    <property type="match status" value="1"/>
</dbReference>
<accession>A0A9W8GJH1</accession>
<comment type="cofactor">
    <cofactor evidence="1 19">
        <name>FAD</name>
        <dbReference type="ChEBI" id="CHEBI:57692"/>
    </cofactor>
</comment>
<evidence type="ECO:0000313" key="23">
    <source>
        <dbReference type="EMBL" id="KAJ2687592.1"/>
    </source>
</evidence>
<dbReference type="InterPro" id="IPR036884">
    <property type="entry name" value="2Fe-2S-bd_dom_sf"/>
</dbReference>
<reference evidence="23" key="1">
    <citation type="submission" date="2022-07" db="EMBL/GenBank/DDBJ databases">
        <title>Phylogenomic reconstructions and comparative analyses of Kickxellomycotina fungi.</title>
        <authorList>
            <person name="Reynolds N.K."/>
            <person name="Stajich J.E."/>
            <person name="Barry K."/>
            <person name="Grigoriev I.V."/>
            <person name="Crous P."/>
            <person name="Smith M.E."/>
        </authorList>
    </citation>
    <scope>NUCLEOTIDE SEQUENCE</scope>
    <source>
        <strain evidence="23">CBS 109367</strain>
    </source>
</reference>
<dbReference type="SUPFAM" id="SSF54665">
    <property type="entry name" value="CO dehydrogenase molybdoprotein N-domain-like"/>
    <property type="match status" value="1"/>
</dbReference>
<feature type="binding site" evidence="20">
    <location>
        <position position="122"/>
    </location>
    <ligand>
        <name>[2Fe-2S] cluster</name>
        <dbReference type="ChEBI" id="CHEBI:190135"/>
        <label>2</label>
    </ligand>
</feature>
<evidence type="ECO:0000256" key="4">
    <source>
        <dbReference type="ARBA" id="ARBA00013123"/>
    </source>
</evidence>
<evidence type="ECO:0000256" key="18">
    <source>
        <dbReference type="PIRSR" id="PIRSR000127-1"/>
    </source>
</evidence>
<dbReference type="InterPro" id="IPR037165">
    <property type="entry name" value="AldOxase/xan_DH_Mopterin-bd_sf"/>
</dbReference>
<evidence type="ECO:0000259" key="22">
    <source>
        <dbReference type="PROSITE" id="PS51387"/>
    </source>
</evidence>
<dbReference type="GO" id="GO:0071949">
    <property type="term" value="F:FAD binding"/>
    <property type="evidence" value="ECO:0007669"/>
    <property type="project" value="InterPro"/>
</dbReference>
<dbReference type="PIRSF" id="PIRSF000127">
    <property type="entry name" value="Xanthine_DH"/>
    <property type="match status" value="1"/>
</dbReference>
<evidence type="ECO:0000256" key="17">
    <source>
        <dbReference type="ARBA" id="ARBA00049517"/>
    </source>
</evidence>
<dbReference type="PANTHER" id="PTHR45444">
    <property type="entry name" value="XANTHINE DEHYDROGENASE"/>
    <property type="match status" value="1"/>
</dbReference>
<feature type="domain" description="2Fe-2S ferredoxin-type" evidence="21">
    <location>
        <begin position="15"/>
        <end position="101"/>
    </location>
</feature>
<evidence type="ECO:0000256" key="10">
    <source>
        <dbReference type="ARBA" id="ARBA00023002"/>
    </source>
</evidence>
<dbReference type="SMART" id="SM01092">
    <property type="entry name" value="CO_deh_flav_C"/>
    <property type="match status" value="1"/>
</dbReference>
<dbReference type="InterPro" id="IPR000674">
    <property type="entry name" value="Ald_Oxase/Xan_DH_a/b"/>
</dbReference>
<dbReference type="InterPro" id="IPR036683">
    <property type="entry name" value="CO_DH_flav_C_dom_sf"/>
</dbReference>
<dbReference type="PANTHER" id="PTHR45444:SF3">
    <property type="entry name" value="XANTHINE DEHYDROGENASE"/>
    <property type="match status" value="1"/>
</dbReference>
<dbReference type="SUPFAM" id="SSF54292">
    <property type="entry name" value="2Fe-2S ferredoxin-like"/>
    <property type="match status" value="1"/>
</dbReference>
<evidence type="ECO:0000256" key="7">
    <source>
        <dbReference type="ARBA" id="ARBA00022714"/>
    </source>
</evidence>
<name>A0A9W8GJH1_9FUNG</name>
<keyword evidence="6" id="KW-0285">Flavoprotein</keyword>
<feature type="binding site" evidence="20">
    <location>
        <position position="157"/>
    </location>
    <ligand>
        <name>[2Fe-2S] cluster</name>
        <dbReference type="ChEBI" id="CHEBI:190135"/>
        <label>2</label>
    </ligand>
</feature>
<feature type="binding site" evidence="20">
    <location>
        <position position="988"/>
    </location>
    <ligand>
        <name>Mo-molybdopterin</name>
        <dbReference type="ChEBI" id="CHEBI:71302"/>
    </ligand>
    <ligandPart>
        <name>Mo</name>
        <dbReference type="ChEBI" id="CHEBI:28685"/>
    </ligandPart>
</feature>
<feature type="binding site" evidence="20">
    <location>
        <position position="843"/>
    </location>
    <ligand>
        <name>Mo-molybdopterin</name>
        <dbReference type="ChEBI" id="CHEBI:71302"/>
    </ligand>
    <ligandPart>
        <name>Mo</name>
        <dbReference type="ChEBI" id="CHEBI:28685"/>
    </ligandPart>
</feature>
<feature type="binding site" evidence="20">
    <location>
        <position position="58"/>
    </location>
    <ligand>
        <name>[2Fe-2S] cluster</name>
        <dbReference type="ChEBI" id="CHEBI:190135"/>
        <label>1</label>
    </ligand>
</feature>
<keyword evidence="10" id="KW-0560">Oxidoreductase</keyword>
<evidence type="ECO:0000313" key="24">
    <source>
        <dbReference type="Proteomes" id="UP001151516"/>
    </source>
</evidence>
<evidence type="ECO:0000256" key="3">
    <source>
        <dbReference type="ARBA" id="ARBA00006849"/>
    </source>
</evidence>
<feature type="binding site" evidence="19">
    <location>
        <position position="990"/>
    </location>
    <ligand>
        <name>substrate</name>
    </ligand>
</feature>
<keyword evidence="24" id="KW-1185">Reference proteome</keyword>
<dbReference type="GO" id="GO:0005506">
    <property type="term" value="F:iron ion binding"/>
    <property type="evidence" value="ECO:0007669"/>
    <property type="project" value="InterPro"/>
</dbReference>
<evidence type="ECO:0000256" key="8">
    <source>
        <dbReference type="ARBA" id="ARBA00022723"/>
    </source>
</evidence>
<comment type="cofactor">
    <cofactor evidence="20">
        <name>Mo-molybdopterin</name>
        <dbReference type="ChEBI" id="CHEBI:71302"/>
    </cofactor>
    <text evidence="20">Binds 1 Mo-molybdopterin (Mo-MPT) cofactor per subunit.</text>
</comment>
<keyword evidence="13" id="KW-0520">NAD</keyword>
<dbReference type="Pfam" id="PF02738">
    <property type="entry name" value="MoCoBD_1"/>
    <property type="match status" value="1"/>
</dbReference>
<dbReference type="FunFam" id="3.30.365.10:FF:000001">
    <property type="entry name" value="Xanthine dehydrogenase oxidase"/>
    <property type="match status" value="1"/>
</dbReference>
<dbReference type="Pfam" id="PF03450">
    <property type="entry name" value="CO_deh_flav_C"/>
    <property type="match status" value="1"/>
</dbReference>
<comment type="subcellular location">
    <subcellularLocation>
        <location evidence="2">Peroxisome</location>
    </subcellularLocation>
</comment>
<dbReference type="SUPFAM" id="SSF55447">
    <property type="entry name" value="CO dehydrogenase flavoprotein C-terminal domain-like"/>
    <property type="match status" value="1"/>
</dbReference>
<dbReference type="InterPro" id="IPR016169">
    <property type="entry name" value="FAD-bd_PCMH_sub2"/>
</dbReference>
<comment type="catalytic activity">
    <reaction evidence="16">
        <text>xanthine + NAD(+) + H2O = urate + NADH + H(+)</text>
        <dbReference type="Rhea" id="RHEA:16669"/>
        <dbReference type="ChEBI" id="CHEBI:15377"/>
        <dbReference type="ChEBI" id="CHEBI:15378"/>
        <dbReference type="ChEBI" id="CHEBI:17712"/>
        <dbReference type="ChEBI" id="CHEBI:17775"/>
        <dbReference type="ChEBI" id="CHEBI:57540"/>
        <dbReference type="ChEBI" id="CHEBI:57945"/>
        <dbReference type="EC" id="1.17.1.4"/>
    </reaction>
</comment>
<evidence type="ECO:0000256" key="19">
    <source>
        <dbReference type="PIRSR" id="PIRSR000127-2"/>
    </source>
</evidence>
<dbReference type="PROSITE" id="PS00197">
    <property type="entry name" value="2FE2S_FER_1"/>
    <property type="match status" value="1"/>
</dbReference>
<comment type="catalytic activity">
    <reaction evidence="17">
        <text>hypoxanthine + NAD(+) + H2O = xanthine + NADH + H(+)</text>
        <dbReference type="Rhea" id="RHEA:24670"/>
        <dbReference type="ChEBI" id="CHEBI:15377"/>
        <dbReference type="ChEBI" id="CHEBI:15378"/>
        <dbReference type="ChEBI" id="CHEBI:17368"/>
        <dbReference type="ChEBI" id="CHEBI:17712"/>
        <dbReference type="ChEBI" id="CHEBI:57540"/>
        <dbReference type="ChEBI" id="CHEBI:57945"/>
        <dbReference type="EC" id="1.17.1.4"/>
    </reaction>
</comment>
<dbReference type="InterPro" id="IPR016208">
    <property type="entry name" value="Ald_Oxase/xanthine_DH-like"/>
</dbReference>
<feature type="binding site" evidence="20">
    <location>
        <position position="61"/>
    </location>
    <ligand>
        <name>[2Fe-2S] cluster</name>
        <dbReference type="ChEBI" id="CHEBI:190135"/>
        <label>1</label>
    </ligand>
</feature>
<dbReference type="Pfam" id="PF00941">
    <property type="entry name" value="FAD_binding_5"/>
    <property type="match status" value="1"/>
</dbReference>
<evidence type="ECO:0000256" key="12">
    <source>
        <dbReference type="ARBA" id="ARBA00023014"/>
    </source>
</evidence>
<evidence type="ECO:0000259" key="21">
    <source>
        <dbReference type="PROSITE" id="PS51085"/>
    </source>
</evidence>
<dbReference type="InterPro" id="IPR016166">
    <property type="entry name" value="FAD-bd_PCMH"/>
</dbReference>
<dbReference type="Pfam" id="PF01315">
    <property type="entry name" value="Ald_Xan_dh_C"/>
    <property type="match status" value="1"/>
</dbReference>
<dbReference type="Gene3D" id="3.10.20.30">
    <property type="match status" value="1"/>
</dbReference>
<dbReference type="InterPro" id="IPR036856">
    <property type="entry name" value="Ald_Oxase/Xan_DH_a/b_sf"/>
</dbReference>
<dbReference type="FunFam" id="3.10.20.30:FF:000015">
    <property type="entry name" value="Aldehyde oxidase 1"/>
    <property type="match status" value="1"/>
</dbReference>
<feature type="binding site" evidence="20">
    <location>
        <position position="125"/>
    </location>
    <ligand>
        <name>[2Fe-2S] cluster</name>
        <dbReference type="ChEBI" id="CHEBI:190135"/>
        <label>2</label>
    </ligand>
</feature>
<feature type="binding site" evidence="20">
    <location>
        <position position="159"/>
    </location>
    <ligand>
        <name>[2Fe-2S] cluster</name>
        <dbReference type="ChEBI" id="CHEBI:190135"/>
        <label>2</label>
    </ligand>
</feature>
<dbReference type="InterPro" id="IPR014307">
    <property type="entry name" value="Xanthine_DH_ssu"/>
</dbReference>
<dbReference type="Pfam" id="PF20256">
    <property type="entry name" value="MoCoBD_2"/>
    <property type="match status" value="1"/>
</dbReference>